<gene>
    <name evidence="2" type="ORF">LZ11_00594</name>
</gene>
<evidence type="ECO:0000313" key="3">
    <source>
        <dbReference type="Proteomes" id="UP000322294"/>
    </source>
</evidence>
<feature type="region of interest" description="Disordered" evidence="1">
    <location>
        <begin position="64"/>
        <end position="89"/>
    </location>
</feature>
<evidence type="ECO:0000313" key="2">
    <source>
        <dbReference type="EMBL" id="TYP57601.1"/>
    </source>
</evidence>
<proteinExistence type="predicted"/>
<reference evidence="2 3" key="1">
    <citation type="submission" date="2019-07" db="EMBL/GenBank/DDBJ databases">
        <title>Genomic Encyclopedia of Type Strains, Phase I: the one thousand microbial genomes (KMG-I) project.</title>
        <authorList>
            <person name="Kyrpides N."/>
        </authorList>
    </citation>
    <scope>NUCLEOTIDE SEQUENCE [LARGE SCALE GENOMIC DNA]</scope>
    <source>
        <strain evidence="2 3">DSM 16647</strain>
    </source>
</reference>
<name>A0A5S5AW75_9FIRM</name>
<keyword evidence="3" id="KW-1185">Reference proteome</keyword>
<comment type="caution">
    <text evidence="2">The sequence shown here is derived from an EMBL/GenBank/DDBJ whole genome shotgun (WGS) entry which is preliminary data.</text>
</comment>
<organism evidence="2 3">
    <name type="scientific">Thermosediminibacter litoriperuensis</name>
    <dbReference type="NCBI Taxonomy" id="291989"/>
    <lineage>
        <taxon>Bacteria</taxon>
        <taxon>Bacillati</taxon>
        <taxon>Bacillota</taxon>
        <taxon>Clostridia</taxon>
        <taxon>Thermosediminibacterales</taxon>
        <taxon>Thermosediminibacteraceae</taxon>
        <taxon>Thermosediminibacter</taxon>
    </lineage>
</organism>
<dbReference type="EMBL" id="VNHO01000005">
    <property type="protein sequence ID" value="TYP57601.1"/>
    <property type="molecule type" value="Genomic_DNA"/>
</dbReference>
<dbReference type="RefSeq" id="WP_148866408.1">
    <property type="nucleotide sequence ID" value="NZ_VNHO01000005.1"/>
</dbReference>
<sequence>MKLLSVSDDDLKLLNALKPFLSPRGQEVLEIFSTVINVFRPSDPEQKINIEALSTLLSIVAEPSEKENNENEKDEIELANGSTKPEKSQELETLLNILAEKEKRA</sequence>
<evidence type="ECO:0000256" key="1">
    <source>
        <dbReference type="SAM" id="MobiDB-lite"/>
    </source>
</evidence>
<dbReference type="AlphaFoldDB" id="A0A5S5AW75"/>
<protein>
    <submittedName>
        <fullName evidence="2">Uncharacterized protein</fullName>
    </submittedName>
</protein>
<dbReference type="Proteomes" id="UP000322294">
    <property type="component" value="Unassembled WGS sequence"/>
</dbReference>
<accession>A0A5S5AW75</accession>
<dbReference type="OrthoDB" id="1730032at2"/>